<accession>A0A9K3NVW5</accession>
<reference evidence="1" key="1">
    <citation type="journal article" date="2017" name="Nature">
        <title>The sunflower genome provides insights into oil metabolism, flowering and Asterid evolution.</title>
        <authorList>
            <person name="Badouin H."/>
            <person name="Gouzy J."/>
            <person name="Grassa C.J."/>
            <person name="Murat F."/>
            <person name="Staton S.E."/>
            <person name="Cottret L."/>
            <person name="Lelandais-Briere C."/>
            <person name="Owens G.L."/>
            <person name="Carrere S."/>
            <person name="Mayjonade B."/>
            <person name="Legrand L."/>
            <person name="Gill N."/>
            <person name="Kane N.C."/>
            <person name="Bowers J.E."/>
            <person name="Hubner S."/>
            <person name="Bellec A."/>
            <person name="Berard A."/>
            <person name="Berges H."/>
            <person name="Blanchet N."/>
            <person name="Boniface M.C."/>
            <person name="Brunel D."/>
            <person name="Catrice O."/>
            <person name="Chaidir N."/>
            <person name="Claudel C."/>
            <person name="Donnadieu C."/>
            <person name="Faraut T."/>
            <person name="Fievet G."/>
            <person name="Helmstetter N."/>
            <person name="King M."/>
            <person name="Knapp S.J."/>
            <person name="Lai Z."/>
            <person name="Le Paslier M.C."/>
            <person name="Lippi Y."/>
            <person name="Lorenzon L."/>
            <person name="Mandel J.R."/>
            <person name="Marage G."/>
            <person name="Marchand G."/>
            <person name="Marquand E."/>
            <person name="Bret-Mestries E."/>
            <person name="Morien E."/>
            <person name="Nambeesan S."/>
            <person name="Nguyen T."/>
            <person name="Pegot-Espagnet P."/>
            <person name="Pouilly N."/>
            <person name="Raftis F."/>
            <person name="Sallet E."/>
            <person name="Schiex T."/>
            <person name="Thomas J."/>
            <person name="Vandecasteele C."/>
            <person name="Vares D."/>
            <person name="Vear F."/>
            <person name="Vautrin S."/>
            <person name="Crespi M."/>
            <person name="Mangin B."/>
            <person name="Burke J.M."/>
            <person name="Salse J."/>
            <person name="Munos S."/>
            <person name="Vincourt P."/>
            <person name="Rieseberg L.H."/>
            <person name="Langlade N.B."/>
        </authorList>
    </citation>
    <scope>NUCLEOTIDE SEQUENCE</scope>
    <source>
        <tissue evidence="1">Leaves</tissue>
    </source>
</reference>
<dbReference type="EMBL" id="MNCJ02000318">
    <property type="protein sequence ID" value="KAF5813443.1"/>
    <property type="molecule type" value="Genomic_DNA"/>
</dbReference>
<dbReference type="Proteomes" id="UP000215914">
    <property type="component" value="Unassembled WGS sequence"/>
</dbReference>
<gene>
    <name evidence="1" type="ORF">HanXRQr2_Chr03g0098391</name>
</gene>
<name>A0A9K3NVW5_HELAN</name>
<protein>
    <submittedName>
        <fullName evidence="1">Uncharacterized protein</fullName>
    </submittedName>
</protein>
<proteinExistence type="predicted"/>
<dbReference type="Gramene" id="mRNA:HanXRQr2_Chr03g0098391">
    <property type="protein sequence ID" value="mRNA:HanXRQr2_Chr03g0098391"/>
    <property type="gene ID" value="HanXRQr2_Chr03g0098391"/>
</dbReference>
<dbReference type="AlphaFoldDB" id="A0A9K3NVW5"/>
<keyword evidence="2" id="KW-1185">Reference proteome</keyword>
<evidence type="ECO:0000313" key="1">
    <source>
        <dbReference type="EMBL" id="KAF5813443.1"/>
    </source>
</evidence>
<comment type="caution">
    <text evidence="1">The sequence shown here is derived from an EMBL/GenBank/DDBJ whole genome shotgun (WGS) entry which is preliminary data.</text>
</comment>
<reference evidence="1" key="2">
    <citation type="submission" date="2020-06" db="EMBL/GenBank/DDBJ databases">
        <title>Helianthus annuus Genome sequencing and assembly Release 2.</title>
        <authorList>
            <person name="Gouzy J."/>
            <person name="Langlade N."/>
            <person name="Munos S."/>
        </authorList>
    </citation>
    <scope>NUCLEOTIDE SEQUENCE</scope>
    <source>
        <tissue evidence="1">Leaves</tissue>
    </source>
</reference>
<sequence length="74" mass="8211">MEDVVDHLLATCTLCVSAEQSKDLRYIMELAQGGAGRCGQRILNDVSTLMLNQTYYCLDYLNASAILNYITCSI</sequence>
<evidence type="ECO:0000313" key="2">
    <source>
        <dbReference type="Proteomes" id="UP000215914"/>
    </source>
</evidence>
<organism evidence="1 2">
    <name type="scientific">Helianthus annuus</name>
    <name type="common">Common sunflower</name>
    <dbReference type="NCBI Taxonomy" id="4232"/>
    <lineage>
        <taxon>Eukaryota</taxon>
        <taxon>Viridiplantae</taxon>
        <taxon>Streptophyta</taxon>
        <taxon>Embryophyta</taxon>
        <taxon>Tracheophyta</taxon>
        <taxon>Spermatophyta</taxon>
        <taxon>Magnoliopsida</taxon>
        <taxon>eudicotyledons</taxon>
        <taxon>Gunneridae</taxon>
        <taxon>Pentapetalae</taxon>
        <taxon>asterids</taxon>
        <taxon>campanulids</taxon>
        <taxon>Asterales</taxon>
        <taxon>Asteraceae</taxon>
        <taxon>Asteroideae</taxon>
        <taxon>Heliantheae alliance</taxon>
        <taxon>Heliantheae</taxon>
        <taxon>Helianthus</taxon>
    </lineage>
</organism>